<evidence type="ECO:0000313" key="5">
    <source>
        <dbReference type="Proteomes" id="UP000007110"/>
    </source>
</evidence>
<feature type="domain" description="C2H2-type" evidence="3">
    <location>
        <begin position="15"/>
        <end position="43"/>
    </location>
</feature>
<evidence type="ECO:0000256" key="2">
    <source>
        <dbReference type="SAM" id="MobiDB-lite"/>
    </source>
</evidence>
<feature type="region of interest" description="Disordered" evidence="2">
    <location>
        <begin position="59"/>
        <end position="86"/>
    </location>
</feature>
<keyword evidence="1" id="KW-0862">Zinc</keyword>
<dbReference type="GO" id="GO:0008270">
    <property type="term" value="F:zinc ion binding"/>
    <property type="evidence" value="ECO:0007669"/>
    <property type="project" value="UniProtKB-KW"/>
</dbReference>
<dbReference type="InterPro" id="IPR013087">
    <property type="entry name" value="Znf_C2H2_type"/>
</dbReference>
<dbReference type="KEGG" id="spu:115921054"/>
<accession>A0A7M7NB28</accession>
<dbReference type="InParanoid" id="A0A7M7NB28"/>
<feature type="region of interest" description="Disordered" evidence="2">
    <location>
        <begin position="104"/>
        <end position="132"/>
    </location>
</feature>
<reference evidence="5" key="1">
    <citation type="submission" date="2015-02" db="EMBL/GenBank/DDBJ databases">
        <title>Genome sequencing for Strongylocentrotus purpuratus.</title>
        <authorList>
            <person name="Murali S."/>
            <person name="Liu Y."/>
            <person name="Vee V."/>
            <person name="English A."/>
            <person name="Wang M."/>
            <person name="Skinner E."/>
            <person name="Han Y."/>
            <person name="Muzny D.M."/>
            <person name="Worley K.C."/>
            <person name="Gibbs R.A."/>
        </authorList>
    </citation>
    <scope>NUCLEOTIDE SEQUENCE</scope>
</reference>
<dbReference type="SMART" id="SM00355">
    <property type="entry name" value="ZnF_C2H2"/>
    <property type="match status" value="4"/>
</dbReference>
<dbReference type="RefSeq" id="XP_030833946.1">
    <property type="nucleotide sequence ID" value="XM_030978086.1"/>
</dbReference>
<reference evidence="4" key="2">
    <citation type="submission" date="2021-01" db="UniProtKB">
        <authorList>
            <consortium name="EnsemblMetazoa"/>
        </authorList>
    </citation>
    <scope>IDENTIFICATION</scope>
</reference>
<dbReference type="AlphaFoldDB" id="A0A7M7NB28"/>
<dbReference type="GeneID" id="115921054"/>
<proteinExistence type="predicted"/>
<name>A0A7M7NB28_STRPU</name>
<feature type="compositionally biased region" description="Basic and acidic residues" evidence="2">
    <location>
        <begin position="64"/>
        <end position="86"/>
    </location>
</feature>
<keyword evidence="1" id="KW-0863">Zinc-finger</keyword>
<organism evidence="4 5">
    <name type="scientific">Strongylocentrotus purpuratus</name>
    <name type="common">Purple sea urchin</name>
    <dbReference type="NCBI Taxonomy" id="7668"/>
    <lineage>
        <taxon>Eukaryota</taxon>
        <taxon>Metazoa</taxon>
        <taxon>Echinodermata</taxon>
        <taxon>Eleutherozoa</taxon>
        <taxon>Echinozoa</taxon>
        <taxon>Echinoidea</taxon>
        <taxon>Euechinoidea</taxon>
        <taxon>Echinacea</taxon>
        <taxon>Camarodonta</taxon>
        <taxon>Echinidea</taxon>
        <taxon>Strongylocentrotidae</taxon>
        <taxon>Strongylocentrotus</taxon>
    </lineage>
</organism>
<evidence type="ECO:0000256" key="1">
    <source>
        <dbReference type="PROSITE-ProRule" id="PRU00042"/>
    </source>
</evidence>
<dbReference type="EnsemblMetazoa" id="XM_030978086">
    <property type="protein sequence ID" value="XP_030833946"/>
    <property type="gene ID" value="LOC115921054"/>
</dbReference>
<keyword evidence="1" id="KW-0479">Metal-binding</keyword>
<protein>
    <recommendedName>
        <fullName evidence="3">C2H2-type domain-containing protein</fullName>
    </recommendedName>
</protein>
<sequence>MFAQQFHCLHGQAKFRCEACCICFKLRKNFMSHVQMVHGVDIPEEVLARMRPRSEIHALANEHSSVEQAKEEESKEERFKSKDKKSDEPEIICISDDSPVKKSKVLQSKAVTDVKQTESGGNSSADESEKKDEGRVYLTTVRMGNTYVTLPSGEKWMIECLRCHQAFFKMEDASVHMKQRPGSHFSCPHCHYSSTLFSQCDYEIHRLRTHSFPCAQCRQSFILECQRDMHEQKIHNYFRQLMRKKTPVGASGKTTLPGAQVKSAAGTQTAIALLLSRTKAVLLQVKL</sequence>
<dbReference type="PROSITE" id="PS00028">
    <property type="entry name" value="ZINC_FINGER_C2H2_1"/>
    <property type="match status" value="2"/>
</dbReference>
<dbReference type="Proteomes" id="UP000007110">
    <property type="component" value="Unassembled WGS sequence"/>
</dbReference>
<evidence type="ECO:0000313" key="4">
    <source>
        <dbReference type="EnsemblMetazoa" id="XP_030833946"/>
    </source>
</evidence>
<evidence type="ECO:0000259" key="3">
    <source>
        <dbReference type="PROSITE" id="PS50157"/>
    </source>
</evidence>
<keyword evidence="5" id="KW-1185">Reference proteome</keyword>
<dbReference type="PROSITE" id="PS50157">
    <property type="entry name" value="ZINC_FINGER_C2H2_2"/>
    <property type="match status" value="1"/>
</dbReference>